<proteinExistence type="predicted"/>
<sequence length="165" mass="18635">MGSQSSRMKTSRRLDPDQWNPPLQGQMTFEDVAVHFSQDEWKLFNVAQKHLYCDVMMENFELINSLGCLCGEEDGEDPPEQVKSCWAHPSEQPLVYGECGKDFLASWGFVQQRAAHRAEKLQRSTLGTFSSSSNLLWHPGNLISQKSNCVNCGNSFLKSPLFSNT</sequence>
<dbReference type="OrthoDB" id="9585558at2759"/>
<feature type="region of interest" description="Disordered" evidence="1">
    <location>
        <begin position="1"/>
        <end position="22"/>
    </location>
</feature>
<evidence type="ECO:0000259" key="2">
    <source>
        <dbReference type="PROSITE" id="PS50805"/>
    </source>
</evidence>
<dbReference type="KEGG" id="ccan:109674964"/>
<dbReference type="InterPro" id="IPR050169">
    <property type="entry name" value="Krueppel_C2H2_ZnF"/>
</dbReference>
<feature type="domain" description="KRAB" evidence="2">
    <location>
        <begin position="27"/>
        <end position="98"/>
    </location>
</feature>
<evidence type="ECO:0000313" key="4">
    <source>
        <dbReference type="RefSeq" id="XP_020007406.1"/>
    </source>
</evidence>
<protein>
    <submittedName>
        <fullName evidence="4">Zinc finger protein 154-like</fullName>
    </submittedName>
</protein>
<dbReference type="Pfam" id="PF01352">
    <property type="entry name" value="KRAB"/>
    <property type="match status" value="1"/>
</dbReference>
<dbReference type="CDD" id="cd07765">
    <property type="entry name" value="KRAB_A-box"/>
    <property type="match status" value="1"/>
</dbReference>
<accession>A0A8B7TKB4</accession>
<dbReference type="Proteomes" id="UP001732720">
    <property type="component" value="Chromosome 16"/>
</dbReference>
<evidence type="ECO:0000313" key="3">
    <source>
        <dbReference type="Proteomes" id="UP001732720"/>
    </source>
</evidence>
<dbReference type="PANTHER" id="PTHR23232:SF159">
    <property type="entry name" value="KRAB DOMAIN-CONTAINING PROTEIN"/>
    <property type="match status" value="1"/>
</dbReference>
<dbReference type="RefSeq" id="XP_020007406.1">
    <property type="nucleotide sequence ID" value="XM_020151817.1"/>
</dbReference>
<dbReference type="InterPro" id="IPR036051">
    <property type="entry name" value="KRAB_dom_sf"/>
</dbReference>
<dbReference type="RefSeq" id="XP_073914679.1">
    <property type="nucleotide sequence ID" value="XM_074058578.1"/>
</dbReference>
<gene>
    <name evidence="4" type="primary">LOC109674964</name>
</gene>
<dbReference type="PANTHER" id="PTHR23232">
    <property type="entry name" value="KRAB DOMAIN C2H2 ZINC FINGER"/>
    <property type="match status" value="1"/>
</dbReference>
<dbReference type="GeneID" id="109674964"/>
<dbReference type="Gene3D" id="6.10.140.140">
    <property type="match status" value="1"/>
</dbReference>
<dbReference type="SMART" id="SM00349">
    <property type="entry name" value="KRAB"/>
    <property type="match status" value="1"/>
</dbReference>
<reference evidence="4" key="1">
    <citation type="submission" date="2025-08" db="UniProtKB">
        <authorList>
            <consortium name="RefSeq"/>
        </authorList>
    </citation>
    <scope>IDENTIFICATION</scope>
    <source>
        <tissue evidence="4">Leukocyte</tissue>
    </source>
</reference>
<dbReference type="PROSITE" id="PS50805">
    <property type="entry name" value="KRAB"/>
    <property type="match status" value="1"/>
</dbReference>
<dbReference type="GO" id="GO:0006355">
    <property type="term" value="P:regulation of DNA-templated transcription"/>
    <property type="evidence" value="ECO:0007669"/>
    <property type="project" value="InterPro"/>
</dbReference>
<dbReference type="RefSeq" id="XP_020007406.1">
    <property type="nucleotide sequence ID" value="XM_020151817.2"/>
</dbReference>
<dbReference type="InterPro" id="IPR001909">
    <property type="entry name" value="KRAB"/>
</dbReference>
<dbReference type="SUPFAM" id="SSF109640">
    <property type="entry name" value="KRAB domain (Kruppel-associated box)"/>
    <property type="match status" value="1"/>
</dbReference>
<evidence type="ECO:0000256" key="1">
    <source>
        <dbReference type="SAM" id="MobiDB-lite"/>
    </source>
</evidence>
<dbReference type="AlphaFoldDB" id="A0A8B7TKB4"/>
<dbReference type="RefSeq" id="XP_073914680.1">
    <property type="nucleotide sequence ID" value="XM_074058579.1"/>
</dbReference>
<name>A0A8B7TKB4_CASCN</name>
<keyword evidence="3" id="KW-1185">Reference proteome</keyword>
<organism evidence="4">
    <name type="scientific">Castor canadensis</name>
    <name type="common">American beaver</name>
    <dbReference type="NCBI Taxonomy" id="51338"/>
    <lineage>
        <taxon>Eukaryota</taxon>
        <taxon>Metazoa</taxon>
        <taxon>Chordata</taxon>
        <taxon>Craniata</taxon>
        <taxon>Vertebrata</taxon>
        <taxon>Euteleostomi</taxon>
        <taxon>Mammalia</taxon>
        <taxon>Eutheria</taxon>
        <taxon>Euarchontoglires</taxon>
        <taxon>Glires</taxon>
        <taxon>Rodentia</taxon>
        <taxon>Castorimorpha</taxon>
        <taxon>Castoridae</taxon>
        <taxon>Castor</taxon>
    </lineage>
</organism>